<protein>
    <submittedName>
        <fullName evidence="2">Uncharacterized protein</fullName>
    </submittedName>
</protein>
<evidence type="ECO:0000313" key="2">
    <source>
        <dbReference type="EMBL" id="KZV54146.1"/>
    </source>
</evidence>
<evidence type="ECO:0000256" key="1">
    <source>
        <dbReference type="SAM" id="MobiDB-lite"/>
    </source>
</evidence>
<feature type="region of interest" description="Disordered" evidence="1">
    <location>
        <begin position="150"/>
        <end position="179"/>
    </location>
</feature>
<dbReference type="Proteomes" id="UP000250235">
    <property type="component" value="Unassembled WGS sequence"/>
</dbReference>
<proteinExistence type="predicted"/>
<sequence length="179" mass="19834">MKRRCAEDSADGLALMTSLVTSSYSADGLREQSQDSTGSLYIQTQERSDVVEEEIQSQATVHQQMLFGDSDSKTMSFILVDTTAFCSCAKDSAGRFCVEDPAVARYQLDNQTQAIAHPVESFFESAVAIYPVASFSAIAFPVDLIPRRKKRRSRRSVETKPVASYSIQSQENKAQRIQS</sequence>
<evidence type="ECO:0000313" key="3">
    <source>
        <dbReference type="Proteomes" id="UP000250235"/>
    </source>
</evidence>
<dbReference type="EMBL" id="KQ989594">
    <property type="protein sequence ID" value="KZV54146.1"/>
    <property type="molecule type" value="Genomic_DNA"/>
</dbReference>
<organism evidence="2 3">
    <name type="scientific">Dorcoceras hygrometricum</name>
    <dbReference type="NCBI Taxonomy" id="472368"/>
    <lineage>
        <taxon>Eukaryota</taxon>
        <taxon>Viridiplantae</taxon>
        <taxon>Streptophyta</taxon>
        <taxon>Embryophyta</taxon>
        <taxon>Tracheophyta</taxon>
        <taxon>Spermatophyta</taxon>
        <taxon>Magnoliopsida</taxon>
        <taxon>eudicotyledons</taxon>
        <taxon>Gunneridae</taxon>
        <taxon>Pentapetalae</taxon>
        <taxon>asterids</taxon>
        <taxon>lamiids</taxon>
        <taxon>Lamiales</taxon>
        <taxon>Gesneriaceae</taxon>
        <taxon>Didymocarpoideae</taxon>
        <taxon>Trichosporeae</taxon>
        <taxon>Loxocarpinae</taxon>
        <taxon>Dorcoceras</taxon>
    </lineage>
</organism>
<feature type="compositionally biased region" description="Polar residues" evidence="1">
    <location>
        <begin position="165"/>
        <end position="179"/>
    </location>
</feature>
<name>A0A2Z7DA72_9LAMI</name>
<gene>
    <name evidence="2" type="ORF">F511_09981</name>
</gene>
<dbReference type="AlphaFoldDB" id="A0A2Z7DA72"/>
<keyword evidence="3" id="KW-1185">Reference proteome</keyword>
<accession>A0A2Z7DA72</accession>
<reference evidence="2 3" key="1">
    <citation type="journal article" date="2015" name="Proc. Natl. Acad. Sci. U.S.A.">
        <title>The resurrection genome of Boea hygrometrica: A blueprint for survival of dehydration.</title>
        <authorList>
            <person name="Xiao L."/>
            <person name="Yang G."/>
            <person name="Zhang L."/>
            <person name="Yang X."/>
            <person name="Zhao S."/>
            <person name="Ji Z."/>
            <person name="Zhou Q."/>
            <person name="Hu M."/>
            <person name="Wang Y."/>
            <person name="Chen M."/>
            <person name="Xu Y."/>
            <person name="Jin H."/>
            <person name="Xiao X."/>
            <person name="Hu G."/>
            <person name="Bao F."/>
            <person name="Hu Y."/>
            <person name="Wan P."/>
            <person name="Li L."/>
            <person name="Deng X."/>
            <person name="Kuang T."/>
            <person name="Xiang C."/>
            <person name="Zhu J.K."/>
            <person name="Oliver M.J."/>
            <person name="He Y."/>
        </authorList>
    </citation>
    <scope>NUCLEOTIDE SEQUENCE [LARGE SCALE GENOMIC DNA]</scope>
    <source>
        <strain evidence="3">cv. XS01</strain>
    </source>
</reference>